<accession>A0ABR8CM57</accession>
<dbReference type="PROSITE" id="PS50082">
    <property type="entry name" value="WD_REPEATS_2"/>
    <property type="match status" value="6"/>
</dbReference>
<dbReference type="PANTHER" id="PTHR22847">
    <property type="entry name" value="WD40 REPEAT PROTEIN"/>
    <property type="match status" value="1"/>
</dbReference>
<evidence type="ECO:0000256" key="3">
    <source>
        <dbReference type="PROSITE-ProRule" id="PRU00221"/>
    </source>
</evidence>
<dbReference type="SMART" id="SM00320">
    <property type="entry name" value="WD40"/>
    <property type="match status" value="7"/>
</dbReference>
<dbReference type="SUPFAM" id="SSF50978">
    <property type="entry name" value="WD40 repeat-like"/>
    <property type="match status" value="1"/>
</dbReference>
<reference evidence="6 7" key="1">
    <citation type="journal article" date="2020" name="ISME J.">
        <title>Comparative genomics reveals insights into cyanobacterial evolution and habitat adaptation.</title>
        <authorList>
            <person name="Chen M.Y."/>
            <person name="Teng W.K."/>
            <person name="Zhao L."/>
            <person name="Hu C.X."/>
            <person name="Zhou Y.K."/>
            <person name="Han B.P."/>
            <person name="Song L.R."/>
            <person name="Shu W.S."/>
        </authorList>
    </citation>
    <scope>NUCLEOTIDE SEQUENCE [LARGE SCALE GENOMIC DNA]</scope>
    <source>
        <strain evidence="6 7">FACHB-260</strain>
    </source>
</reference>
<comment type="caution">
    <text evidence="6">The sequence shown here is derived from an EMBL/GenBank/DDBJ whole genome shotgun (WGS) entry which is preliminary data.</text>
</comment>
<protein>
    <submittedName>
        <fullName evidence="6">WD40 repeat domain-containing protein</fullName>
    </submittedName>
</protein>
<dbReference type="RefSeq" id="WP_190406101.1">
    <property type="nucleotide sequence ID" value="NZ_JACJRF010000006.1"/>
</dbReference>
<evidence type="ECO:0000313" key="7">
    <source>
        <dbReference type="Proteomes" id="UP000607281"/>
    </source>
</evidence>
<dbReference type="EMBL" id="JACJRF010000006">
    <property type="protein sequence ID" value="MBD2343633.1"/>
    <property type="molecule type" value="Genomic_DNA"/>
</dbReference>
<dbReference type="PRINTS" id="PR00320">
    <property type="entry name" value="GPROTEINBRPT"/>
</dbReference>
<dbReference type="InterPro" id="IPR036322">
    <property type="entry name" value="WD40_repeat_dom_sf"/>
</dbReference>
<dbReference type="Pfam" id="PF19954">
    <property type="entry name" value="EAD10"/>
    <property type="match status" value="1"/>
</dbReference>
<feature type="domain" description="Effector-associated" evidence="4">
    <location>
        <begin position="1"/>
        <end position="77"/>
    </location>
</feature>
<feature type="repeat" description="WD" evidence="3">
    <location>
        <begin position="269"/>
        <end position="310"/>
    </location>
</feature>
<dbReference type="InterPro" id="IPR045429">
    <property type="entry name" value="EAD10"/>
</dbReference>
<dbReference type="Proteomes" id="UP000607281">
    <property type="component" value="Unassembled WGS sequence"/>
</dbReference>
<feature type="repeat" description="WD" evidence="3">
    <location>
        <begin position="141"/>
        <end position="182"/>
    </location>
</feature>
<dbReference type="InterPro" id="IPR015943">
    <property type="entry name" value="WD40/YVTN_repeat-like_dom_sf"/>
</dbReference>
<organism evidence="6 7">
    <name type="scientific">Anabaena subtropica FACHB-260</name>
    <dbReference type="NCBI Taxonomy" id="2692884"/>
    <lineage>
        <taxon>Bacteria</taxon>
        <taxon>Bacillati</taxon>
        <taxon>Cyanobacteriota</taxon>
        <taxon>Cyanophyceae</taxon>
        <taxon>Nostocales</taxon>
        <taxon>Nostocaceae</taxon>
        <taxon>Anabaena</taxon>
    </lineage>
</organism>
<dbReference type="InterPro" id="IPR020472">
    <property type="entry name" value="WD40_PAC1"/>
</dbReference>
<dbReference type="InterPro" id="IPR059157">
    <property type="entry name" value="WDR36-Utp21_N"/>
</dbReference>
<dbReference type="PANTHER" id="PTHR22847:SF637">
    <property type="entry name" value="WD REPEAT DOMAIN 5B"/>
    <property type="match status" value="1"/>
</dbReference>
<keyword evidence="7" id="KW-1185">Reference proteome</keyword>
<sequence length="410" mass="45113">MANREHLSEILDRILSGSQTEEDIAQLRRSLSADNLQIASQLGRYNVNIGEGKEIHIGDRIYQGADAETIKEALQAILQEIQLSVKQSKPVFWQYRHTLRGHTDSINAVAITSDSKTLISTSDDKTIKVWNLNPPKLLSTLPKQKDELLCVAIANNNQTLVSGDKEGNVQIWNLQTGDLITTLPKIHKRLIHSIAISPDGKTFATGSANKTIQIWNINPLERLYLTPKQEAQINVVKIAFDSQTLISGDDQGTIKIWNLLTRELLNTLLNGHERSINCLALSQDGKMFATGSSDKIIKIWNLQTGALLQTLNQEGGSEEEGNTPINAIAFCPNSQIIVSGSEGNKFGFGKTRIYFGGSIRIWNIKTGTLLQTRSKAHTSPINSLAISSDGQVLVTASKAGSMIIWQRAQT</sequence>
<proteinExistence type="predicted"/>
<dbReference type="InterPro" id="IPR019775">
    <property type="entry name" value="WD40_repeat_CS"/>
</dbReference>
<dbReference type="PROSITE" id="PS50294">
    <property type="entry name" value="WD_REPEATS_REGION"/>
    <property type="match status" value="4"/>
</dbReference>
<dbReference type="Pfam" id="PF25171">
    <property type="entry name" value="Beta-prop_WDR36-Utp21_1st"/>
    <property type="match status" value="1"/>
</dbReference>
<dbReference type="CDD" id="cd00200">
    <property type="entry name" value="WD40"/>
    <property type="match status" value="1"/>
</dbReference>
<dbReference type="InterPro" id="IPR001680">
    <property type="entry name" value="WD40_rpt"/>
</dbReference>
<dbReference type="Gene3D" id="2.130.10.10">
    <property type="entry name" value="YVTN repeat-like/Quinoprotein amine dehydrogenase"/>
    <property type="match status" value="2"/>
</dbReference>
<dbReference type="PROSITE" id="PS00678">
    <property type="entry name" value="WD_REPEATS_1"/>
    <property type="match status" value="1"/>
</dbReference>
<feature type="repeat" description="WD" evidence="3">
    <location>
        <begin position="99"/>
        <end position="140"/>
    </location>
</feature>
<keyword evidence="2" id="KW-0677">Repeat</keyword>
<dbReference type="Pfam" id="PF00400">
    <property type="entry name" value="WD40"/>
    <property type="match status" value="2"/>
</dbReference>
<feature type="domain" description="WDR36/Utp21 N-terminal" evidence="5">
    <location>
        <begin position="95"/>
        <end position="300"/>
    </location>
</feature>
<evidence type="ECO:0000313" key="6">
    <source>
        <dbReference type="EMBL" id="MBD2343633.1"/>
    </source>
</evidence>
<name>A0ABR8CM57_9NOST</name>
<gene>
    <name evidence="6" type="ORF">H6G18_05660</name>
</gene>
<evidence type="ECO:0000259" key="5">
    <source>
        <dbReference type="Pfam" id="PF25171"/>
    </source>
</evidence>
<feature type="repeat" description="WD" evidence="3">
    <location>
        <begin position="226"/>
        <end position="267"/>
    </location>
</feature>
<evidence type="ECO:0000256" key="2">
    <source>
        <dbReference type="ARBA" id="ARBA00022737"/>
    </source>
</evidence>
<keyword evidence="1 3" id="KW-0853">WD repeat</keyword>
<feature type="repeat" description="WD" evidence="3">
    <location>
        <begin position="184"/>
        <end position="225"/>
    </location>
</feature>
<evidence type="ECO:0000259" key="4">
    <source>
        <dbReference type="Pfam" id="PF19954"/>
    </source>
</evidence>
<evidence type="ECO:0000256" key="1">
    <source>
        <dbReference type="ARBA" id="ARBA00022574"/>
    </source>
</evidence>
<feature type="repeat" description="WD" evidence="3">
    <location>
        <begin position="374"/>
        <end position="410"/>
    </location>
</feature>